<evidence type="ECO:0000256" key="4">
    <source>
        <dbReference type="ARBA" id="ARBA00022801"/>
    </source>
</evidence>
<dbReference type="SMART" id="SM00849">
    <property type="entry name" value="Lactamase_B"/>
    <property type="match status" value="1"/>
</dbReference>
<evidence type="ECO:0000259" key="6">
    <source>
        <dbReference type="SMART" id="SM00849"/>
    </source>
</evidence>
<dbReference type="PANTHER" id="PTHR42978">
    <property type="entry name" value="QUORUM-QUENCHING LACTONASE YTNP-RELATED-RELATED"/>
    <property type="match status" value="1"/>
</dbReference>
<dbReference type="EMBL" id="NJIH01000019">
    <property type="protein sequence ID" value="OWT53742.1"/>
    <property type="molecule type" value="Genomic_DNA"/>
</dbReference>
<dbReference type="InterPro" id="IPR036866">
    <property type="entry name" value="RibonucZ/Hydroxyglut_hydro"/>
</dbReference>
<dbReference type="InterPro" id="IPR051013">
    <property type="entry name" value="MBL_superfamily_lactonases"/>
</dbReference>
<reference evidence="8" key="1">
    <citation type="submission" date="2017-06" db="EMBL/GenBank/DDBJ databases">
        <title>Herbaspirillum phytohormonus sp. nov., isolated from the root nodule of Robinia pseudoacacia in lead-zinc mine.</title>
        <authorList>
            <person name="Fan M."/>
            <person name="Lin Y."/>
        </authorList>
    </citation>
    <scope>NUCLEOTIDE SEQUENCE [LARGE SCALE GENOMIC DNA]</scope>
    <source>
        <strain evidence="8">SC-089</strain>
    </source>
</reference>
<comment type="cofactor">
    <cofactor evidence="1">
        <name>Zn(2+)</name>
        <dbReference type="ChEBI" id="CHEBI:29105"/>
    </cofactor>
</comment>
<dbReference type="Gene3D" id="3.60.15.10">
    <property type="entry name" value="Ribonuclease Z/Hydroxyacylglutathione hydrolase-like"/>
    <property type="match status" value="1"/>
</dbReference>
<sequence>MSAALPEFELYAIRYARMPRQRRDNFLGGDPHDGDMPMDFFVWLARSAERVVLVDTGFNAAMAARRRREMLCCPVQSLAALGVAPGDVDDVILTHLHYDHAGNLDLLPRARFHVQDAELDYATGRCMCHETLRHAYAVEDVVALVRHVYADRVVFHDGDQELLPGMHLMKIGGHTKGLQAVRVHTRRGWVVLASDASHYYDNMGGGRPFPIVYNVADMLSGYARLYAAADSPEHIVPGHDPLVLQRYPAYRGPACAGGSPSAEPSAASTGIAILHEAPLADGQ</sequence>
<evidence type="ECO:0000256" key="2">
    <source>
        <dbReference type="ARBA" id="ARBA00007749"/>
    </source>
</evidence>
<evidence type="ECO:0000313" key="7">
    <source>
        <dbReference type="EMBL" id="OWT53742.1"/>
    </source>
</evidence>
<dbReference type="Pfam" id="PF00753">
    <property type="entry name" value="Lactamase_B"/>
    <property type="match status" value="1"/>
</dbReference>
<keyword evidence="8" id="KW-1185">Reference proteome</keyword>
<dbReference type="CDD" id="cd07729">
    <property type="entry name" value="AHL_lactonase_MBL-fold"/>
    <property type="match status" value="1"/>
</dbReference>
<dbReference type="OrthoDB" id="5443440at2"/>
<comment type="caution">
    <text evidence="7">The sequence shown here is derived from an EMBL/GenBank/DDBJ whole genome shotgun (WGS) entry which is preliminary data.</text>
</comment>
<gene>
    <name evidence="7" type="ORF">CEY11_23770</name>
</gene>
<keyword evidence="3" id="KW-0479">Metal-binding</keyword>
<evidence type="ECO:0000313" key="8">
    <source>
        <dbReference type="Proteomes" id="UP000214603"/>
    </source>
</evidence>
<evidence type="ECO:0000256" key="1">
    <source>
        <dbReference type="ARBA" id="ARBA00001947"/>
    </source>
</evidence>
<comment type="similarity">
    <text evidence="2">Belongs to the metallo-beta-lactamase superfamily.</text>
</comment>
<keyword evidence="5" id="KW-0862">Zinc</keyword>
<protein>
    <submittedName>
        <fullName evidence="7">MBL fold hydrolase</fullName>
    </submittedName>
</protein>
<dbReference type="Proteomes" id="UP000214603">
    <property type="component" value="Unassembled WGS sequence"/>
</dbReference>
<name>A0A225LZ03_9BURK</name>
<dbReference type="RefSeq" id="WP_088605922.1">
    <property type="nucleotide sequence ID" value="NZ_NJIH01000019.1"/>
</dbReference>
<proteinExistence type="inferred from homology"/>
<dbReference type="InterPro" id="IPR001279">
    <property type="entry name" value="Metallo-B-lactamas"/>
</dbReference>
<feature type="domain" description="Metallo-beta-lactamase" evidence="6">
    <location>
        <begin position="39"/>
        <end position="239"/>
    </location>
</feature>
<dbReference type="PANTHER" id="PTHR42978:SF7">
    <property type="entry name" value="METALLO-HYDROLASE RV2300C-RELATED"/>
    <property type="match status" value="1"/>
</dbReference>
<evidence type="ECO:0000256" key="3">
    <source>
        <dbReference type="ARBA" id="ARBA00022723"/>
    </source>
</evidence>
<dbReference type="GO" id="GO:0046872">
    <property type="term" value="F:metal ion binding"/>
    <property type="evidence" value="ECO:0007669"/>
    <property type="project" value="UniProtKB-KW"/>
</dbReference>
<organism evidence="7 8">
    <name type="scientific">Candidimonas nitroreducens</name>
    <dbReference type="NCBI Taxonomy" id="683354"/>
    <lineage>
        <taxon>Bacteria</taxon>
        <taxon>Pseudomonadati</taxon>
        <taxon>Pseudomonadota</taxon>
        <taxon>Betaproteobacteria</taxon>
        <taxon>Burkholderiales</taxon>
        <taxon>Alcaligenaceae</taxon>
        <taxon>Candidimonas</taxon>
    </lineage>
</organism>
<accession>A0A225LZ03</accession>
<evidence type="ECO:0000256" key="5">
    <source>
        <dbReference type="ARBA" id="ARBA00022833"/>
    </source>
</evidence>
<dbReference type="SUPFAM" id="SSF56281">
    <property type="entry name" value="Metallo-hydrolase/oxidoreductase"/>
    <property type="match status" value="1"/>
</dbReference>
<keyword evidence="4 7" id="KW-0378">Hydrolase</keyword>
<dbReference type="AlphaFoldDB" id="A0A225LZ03"/>
<dbReference type="GO" id="GO:0016787">
    <property type="term" value="F:hydrolase activity"/>
    <property type="evidence" value="ECO:0007669"/>
    <property type="project" value="UniProtKB-KW"/>
</dbReference>